<protein>
    <submittedName>
        <fullName evidence="3">Caleosin-related, EF-hand domain pair</fullName>
    </submittedName>
</protein>
<comment type="caution">
    <text evidence="3">The sequence shown here is derived from an EMBL/GenBank/DDBJ whole genome shotgun (WGS) entry which is preliminary data.</text>
</comment>
<dbReference type="GO" id="GO:0005509">
    <property type="term" value="F:calcium ion binding"/>
    <property type="evidence" value="ECO:0007669"/>
    <property type="project" value="TreeGrafter"/>
</dbReference>
<name>A0A6L2K0K4_TANCI</name>
<dbReference type="InterPro" id="IPR007736">
    <property type="entry name" value="Caleosin-related"/>
</dbReference>
<sequence length="510" mass="58754">MALESNSERMEIDGENVLRKHVAFFDRNNDGVIYPWETFQGFRAIGCGYLLSSVAAFFINEEAGIQLNAKQANWRDDTDDEFDDQELEAHYMYMAKHQQVSPDVDDSGPIFDKEPEQKVQNDDHYDVYSIDCPHFEQSESVHNTYLIEQDAQNMSIESVDMSYDNKEIEKVIDLENKVKVLDNIVYKTGQSVQTMNMINNKCRTSFAKPEYLKKAKQANPHLYDIGCYNDNLALMLSPDSDEVIRLEKESRSKLSDSVRPFDYAKLNSLYDLFVPQREKSSEQRFFSELSRVRMEIDGENVLRKHVAFFDRNNDGVIYPWETFQGFRAIGCGYLLSSVAAFFINVGLSGKTRPVTKYLYDMIVVHNVTIFSMYSYILNLEALGKKCPNLFFPIYIENIHMAKHGSDSGVYDNHGRFVPSKFEEIFVKYARTNSDALTANELDEFVKGNREPKDYGGWIGGLSEWKILYYLAKDKNGLLKKDTVRAVYDGSLFEKMAAEKTSSSKKKHIEK</sequence>
<reference evidence="3" key="1">
    <citation type="journal article" date="2019" name="Sci. Rep.">
        <title>Draft genome of Tanacetum cinerariifolium, the natural source of mosquito coil.</title>
        <authorList>
            <person name="Yamashiro T."/>
            <person name="Shiraishi A."/>
            <person name="Satake H."/>
            <person name="Nakayama K."/>
        </authorList>
    </citation>
    <scope>NUCLEOTIDE SEQUENCE</scope>
</reference>
<feature type="transmembrane region" description="Helical" evidence="2">
    <location>
        <begin position="357"/>
        <end position="376"/>
    </location>
</feature>
<proteinExistence type="inferred from homology"/>
<dbReference type="AlphaFoldDB" id="A0A6L2K0K4"/>
<organism evidence="3">
    <name type="scientific">Tanacetum cinerariifolium</name>
    <name type="common">Dalmatian daisy</name>
    <name type="synonym">Chrysanthemum cinerariifolium</name>
    <dbReference type="NCBI Taxonomy" id="118510"/>
    <lineage>
        <taxon>Eukaryota</taxon>
        <taxon>Viridiplantae</taxon>
        <taxon>Streptophyta</taxon>
        <taxon>Embryophyta</taxon>
        <taxon>Tracheophyta</taxon>
        <taxon>Spermatophyta</taxon>
        <taxon>Magnoliopsida</taxon>
        <taxon>eudicotyledons</taxon>
        <taxon>Gunneridae</taxon>
        <taxon>Pentapetalae</taxon>
        <taxon>asterids</taxon>
        <taxon>campanulids</taxon>
        <taxon>Asterales</taxon>
        <taxon>Asteraceae</taxon>
        <taxon>Asteroideae</taxon>
        <taxon>Anthemideae</taxon>
        <taxon>Anthemidinae</taxon>
        <taxon>Tanacetum</taxon>
    </lineage>
</organism>
<dbReference type="Pfam" id="PF05042">
    <property type="entry name" value="Caleosin"/>
    <property type="match status" value="3"/>
</dbReference>
<dbReference type="PANTHER" id="PTHR31495:SF1">
    <property type="entry name" value="INACTIVE PEROXYGENASE-LIKE PROTEIN-RELATED"/>
    <property type="match status" value="1"/>
</dbReference>
<comment type="similarity">
    <text evidence="1">Belongs to the caleosin family.</text>
</comment>
<keyword evidence="2" id="KW-1133">Transmembrane helix</keyword>
<evidence type="ECO:0000313" key="3">
    <source>
        <dbReference type="EMBL" id="GEU42958.1"/>
    </source>
</evidence>
<evidence type="ECO:0000256" key="1">
    <source>
        <dbReference type="ARBA" id="ARBA00006765"/>
    </source>
</evidence>
<keyword evidence="2" id="KW-0472">Membrane</keyword>
<gene>
    <name evidence="3" type="ORF">Tci_014936</name>
</gene>
<accession>A0A6L2K0K4</accession>
<dbReference type="GO" id="GO:0004497">
    <property type="term" value="F:monooxygenase activity"/>
    <property type="evidence" value="ECO:0007669"/>
    <property type="project" value="TreeGrafter"/>
</dbReference>
<keyword evidence="2" id="KW-0812">Transmembrane</keyword>
<dbReference type="EMBL" id="BKCJ010001640">
    <property type="protein sequence ID" value="GEU42958.1"/>
    <property type="molecule type" value="Genomic_DNA"/>
</dbReference>
<dbReference type="PANTHER" id="PTHR31495">
    <property type="entry name" value="PEROXYGENASE 3-RELATED"/>
    <property type="match status" value="1"/>
</dbReference>
<feature type="transmembrane region" description="Helical" evidence="2">
    <location>
        <begin position="326"/>
        <end position="345"/>
    </location>
</feature>
<evidence type="ECO:0000256" key="2">
    <source>
        <dbReference type="SAM" id="Phobius"/>
    </source>
</evidence>